<proteinExistence type="predicted"/>
<evidence type="ECO:0000313" key="2">
    <source>
        <dbReference type="Proteomes" id="UP000190044"/>
    </source>
</evidence>
<accession>A0A1T5CQM6</accession>
<dbReference type="EMBL" id="FUYP01000011">
    <property type="protein sequence ID" value="SKB61717.1"/>
    <property type="molecule type" value="Genomic_DNA"/>
</dbReference>
<evidence type="ECO:0008006" key="3">
    <source>
        <dbReference type="Google" id="ProtNLM"/>
    </source>
</evidence>
<dbReference type="PANTHER" id="PTHR39338">
    <property type="entry name" value="BLL5662 PROTEIN-RELATED"/>
    <property type="match status" value="1"/>
</dbReference>
<evidence type="ECO:0000313" key="1">
    <source>
        <dbReference type="EMBL" id="SKB61717.1"/>
    </source>
</evidence>
<dbReference type="PANTHER" id="PTHR39338:SF7">
    <property type="entry name" value="BLL6692 PROTEIN"/>
    <property type="match status" value="1"/>
</dbReference>
<name>A0A1T5CQM6_9SPHN</name>
<protein>
    <recommendedName>
        <fullName evidence="3">VWA domain containing CoxE-like protein</fullName>
    </recommendedName>
</protein>
<keyword evidence="2" id="KW-1185">Reference proteome</keyword>
<gene>
    <name evidence="1" type="ORF">SAMN06295937_101130</name>
</gene>
<dbReference type="Pfam" id="PF05762">
    <property type="entry name" value="VWA_CoxE"/>
    <property type="match status" value="1"/>
</dbReference>
<sequence length="488" mass="55598">MFGQMLGDHFVKQSIDGPPHRGDAVKHGCAAFIRCERFFDGGDLACNAAHAGEEFGAGGKVTHTLPPYTIHLPFSSTVSVYVKQLRRPAGRVTPSSMFFGFLDELRAAGIPASLKEHLMLLEALDREVIDRSPEQFYYLSRAIYVKDEGLLDRFDQVFNKVFKGLLTDYGQNPVDVPEEWLKAVAEKYLTPEEMDAIKSLGSWDEIMETLKKRLEEQQKRHQGGNKWIGTGGTSPFGNAGYNPEGVRIGGESKHKRALKVWEKREFQNLDNTKELGTRNIKIALRRLRKFAREGAADELDIPGTIDGTARQGWLDIRMRPERRNAVKLLLFLDVGGSMDPFIKLCEELFSAATSEFKNLEFFYFHNCPYEGVWKDNKRRWSERTPMWDILHKYGHDYKLVFVGDASMSAYEISHPGGSVEHFNEEAGAVWLQRMTNVYPAAVWLNPVPEAHWGYTQSVKMIKQLMNDRMFPLTLAGLDDAMRELTRKH</sequence>
<reference evidence="2" key="1">
    <citation type="submission" date="2017-02" db="EMBL/GenBank/DDBJ databases">
        <authorList>
            <person name="Varghese N."/>
            <person name="Submissions S."/>
        </authorList>
    </citation>
    <scope>NUCLEOTIDE SEQUENCE [LARGE SCALE GENOMIC DNA]</scope>
    <source>
        <strain evidence="2">R11H</strain>
    </source>
</reference>
<dbReference type="Proteomes" id="UP000190044">
    <property type="component" value="Unassembled WGS sequence"/>
</dbReference>
<dbReference type="AlphaFoldDB" id="A0A1T5CQM6"/>
<organism evidence="1 2">
    <name type="scientific">Sphingopyxis flava</name>
    <dbReference type="NCBI Taxonomy" id="1507287"/>
    <lineage>
        <taxon>Bacteria</taxon>
        <taxon>Pseudomonadati</taxon>
        <taxon>Pseudomonadota</taxon>
        <taxon>Alphaproteobacteria</taxon>
        <taxon>Sphingomonadales</taxon>
        <taxon>Sphingomonadaceae</taxon>
        <taxon>Sphingopyxis</taxon>
    </lineage>
</organism>
<dbReference type="InterPro" id="IPR008912">
    <property type="entry name" value="Uncharacterised_CoxE"/>
</dbReference>